<gene>
    <name evidence="1" type="ORF">H6G24_34185</name>
</gene>
<protein>
    <submittedName>
        <fullName evidence="1">Uncharacterized protein</fullName>
    </submittedName>
</protein>
<keyword evidence="2" id="KW-1185">Reference proteome</keyword>
<dbReference type="Proteomes" id="UP000658514">
    <property type="component" value="Unassembled WGS sequence"/>
</dbReference>
<accession>A0ABR8AMJ6</accession>
<comment type="caution">
    <text evidence="1">The sequence shown here is derived from an EMBL/GenBank/DDBJ whole genome shotgun (WGS) entry which is preliminary data.</text>
</comment>
<organism evidence="1 2">
    <name type="scientific">Calothrix parietina FACHB-288</name>
    <dbReference type="NCBI Taxonomy" id="2692896"/>
    <lineage>
        <taxon>Bacteria</taxon>
        <taxon>Bacillati</taxon>
        <taxon>Cyanobacteriota</taxon>
        <taxon>Cyanophyceae</taxon>
        <taxon>Nostocales</taxon>
        <taxon>Calotrichaceae</taxon>
        <taxon>Calothrix</taxon>
    </lineage>
</organism>
<reference evidence="1 2" key="1">
    <citation type="journal article" date="2020" name="ISME J.">
        <title>Comparative genomics reveals insights into cyanobacterial evolution and habitat adaptation.</title>
        <authorList>
            <person name="Chen M.Y."/>
            <person name="Teng W.K."/>
            <person name="Zhao L."/>
            <person name="Hu C.X."/>
            <person name="Zhou Y.K."/>
            <person name="Han B.P."/>
            <person name="Song L.R."/>
            <person name="Shu W.S."/>
        </authorList>
    </citation>
    <scope>NUCLEOTIDE SEQUENCE [LARGE SCALE GENOMIC DNA]</scope>
    <source>
        <strain evidence="1 2">FACHB-288</strain>
    </source>
</reference>
<sequence>MQKVSKLLPTLLGVLCLYSLGYAYARMSVFHAVENYPSAEGKAGARQDYIAKKDLTPGEGWEYQLFLPAIKVEESIVNYFHNL</sequence>
<name>A0ABR8AMJ6_9CYAN</name>
<evidence type="ECO:0000313" key="1">
    <source>
        <dbReference type="EMBL" id="MBD2200455.1"/>
    </source>
</evidence>
<evidence type="ECO:0000313" key="2">
    <source>
        <dbReference type="Proteomes" id="UP000658514"/>
    </source>
</evidence>
<dbReference type="RefSeq" id="WP_190551291.1">
    <property type="nucleotide sequence ID" value="NZ_CAWPNO010000129.1"/>
</dbReference>
<dbReference type="EMBL" id="JACJQH010000090">
    <property type="protein sequence ID" value="MBD2200455.1"/>
    <property type="molecule type" value="Genomic_DNA"/>
</dbReference>
<proteinExistence type="predicted"/>